<dbReference type="SUPFAM" id="SSF48576">
    <property type="entry name" value="Terpenoid synthases"/>
    <property type="match status" value="1"/>
</dbReference>
<evidence type="ECO:0000313" key="1">
    <source>
        <dbReference type="EMBL" id="KLE32936.1"/>
    </source>
</evidence>
<evidence type="ECO:0000313" key="2">
    <source>
        <dbReference type="Proteomes" id="UP000053070"/>
    </source>
</evidence>
<dbReference type="STRING" id="502682.BMF35_a1955"/>
<protein>
    <submittedName>
        <fullName evidence="1">Uncharacterized protein</fullName>
    </submittedName>
</protein>
<dbReference type="EMBL" id="LBHC01000001">
    <property type="protein sequence ID" value="KLE32936.1"/>
    <property type="molecule type" value="Genomic_DNA"/>
</dbReference>
<dbReference type="InterPro" id="IPR002060">
    <property type="entry name" value="Squ/phyt_synthse"/>
</dbReference>
<gene>
    <name evidence="1" type="ORF">AAW01_02670</name>
</gene>
<dbReference type="Pfam" id="PF00494">
    <property type="entry name" value="SQS_PSY"/>
    <property type="match status" value="1"/>
</dbReference>
<dbReference type="OrthoDB" id="9814909at2"/>
<sequence length="216" mass="23606">MNEALLETLPVAHRLALAYAPRDAREATLAVLALDARLAKIVRQRGERLIAQMKLAWWRDRFAQPPVEWPKGEPVLELLHAANVSPSHLSSAVDGWEILLAEELDAEAARGFAQGRAGLWHALTADEPEVVGAITTAAREWALVDLALNLGHEDDRAAVMALAKEEAWARPALPKRLRPLAVLHALARRSMRAGSRDLLDGPGAMMTTLRVGILGR</sequence>
<dbReference type="AlphaFoldDB" id="A0A0G9MQC5"/>
<organism evidence="1 2">
    <name type="scientific">Aurantiacibacter gangjinensis</name>
    <dbReference type="NCBI Taxonomy" id="502682"/>
    <lineage>
        <taxon>Bacteria</taxon>
        <taxon>Pseudomonadati</taxon>
        <taxon>Pseudomonadota</taxon>
        <taxon>Alphaproteobacteria</taxon>
        <taxon>Sphingomonadales</taxon>
        <taxon>Erythrobacteraceae</taxon>
        <taxon>Aurantiacibacter</taxon>
    </lineage>
</organism>
<accession>A0A0G9MQC5</accession>
<name>A0A0G9MQC5_9SPHN</name>
<dbReference type="InterPro" id="IPR008949">
    <property type="entry name" value="Isoprenoid_synthase_dom_sf"/>
</dbReference>
<dbReference type="PATRIC" id="fig|502682.8.peg.545"/>
<dbReference type="Proteomes" id="UP000053070">
    <property type="component" value="Unassembled WGS sequence"/>
</dbReference>
<dbReference type="RefSeq" id="WP_047005786.1">
    <property type="nucleotide sequence ID" value="NZ_CP018097.1"/>
</dbReference>
<keyword evidence="2" id="KW-1185">Reference proteome</keyword>
<comment type="caution">
    <text evidence="1">The sequence shown here is derived from an EMBL/GenBank/DDBJ whole genome shotgun (WGS) entry which is preliminary data.</text>
</comment>
<dbReference type="KEGG" id="egn:BMF35_a1955"/>
<reference evidence="1 2" key="1">
    <citation type="submission" date="2015-04" db="EMBL/GenBank/DDBJ databases">
        <title>The draft genome sequence of Erythrobacr gangjinensis K7-2.</title>
        <authorList>
            <person name="Zhuang L."/>
            <person name="Liu Y."/>
            <person name="Shao Z."/>
        </authorList>
    </citation>
    <scope>NUCLEOTIDE SEQUENCE [LARGE SCALE GENOMIC DNA]</scope>
    <source>
        <strain evidence="1 2">K7-2</strain>
    </source>
</reference>
<proteinExistence type="predicted"/>